<keyword evidence="1" id="KW-0812">Transmembrane</keyword>
<keyword evidence="5" id="KW-1185">Reference proteome</keyword>
<keyword evidence="1" id="KW-0472">Membrane</keyword>
<feature type="transmembrane region" description="Helical" evidence="1">
    <location>
        <begin position="7"/>
        <end position="28"/>
    </location>
</feature>
<reference evidence="3 5" key="2">
    <citation type="submission" date="2022-03" db="EMBL/GenBank/DDBJ databases">
        <title>Genome sequencing of Neisseria macacae.</title>
        <authorList>
            <person name="Baek M.-G."/>
        </authorList>
    </citation>
    <scope>NUCLEOTIDE SEQUENCE [LARGE SCALE GENOMIC DNA]</scope>
    <source>
        <strain evidence="3 5">ATCC 33926</strain>
    </source>
</reference>
<dbReference type="Proteomes" id="UP000829455">
    <property type="component" value="Chromosome"/>
</dbReference>
<protein>
    <submittedName>
        <fullName evidence="2">Uncharacterized protein</fullName>
    </submittedName>
</protein>
<reference evidence="2 4" key="1">
    <citation type="submission" date="2011-05" db="EMBL/GenBank/DDBJ databases">
        <authorList>
            <person name="Muzny D."/>
            <person name="Qin X."/>
            <person name="Deng J."/>
            <person name="Jiang H."/>
            <person name="Liu Y."/>
            <person name="Qu J."/>
            <person name="Song X.-Z."/>
            <person name="Zhang L."/>
            <person name="Thornton R."/>
            <person name="Coyle M."/>
            <person name="Francisco L."/>
            <person name="Jackson L."/>
            <person name="Javaid M."/>
            <person name="Korchina V."/>
            <person name="Kovar C."/>
            <person name="Mata R."/>
            <person name="Mathew T."/>
            <person name="Ngo R."/>
            <person name="Nguyen L."/>
            <person name="Nguyen N."/>
            <person name="Okwuonu G."/>
            <person name="Ongeri F."/>
            <person name="Pham C."/>
            <person name="Simmons D."/>
            <person name="Wilczek-Boney K."/>
            <person name="Hale W."/>
            <person name="Jakkamsetti A."/>
            <person name="Pham P."/>
            <person name="Ruth R."/>
            <person name="San Lucas F."/>
            <person name="Warren J."/>
            <person name="Zhang J."/>
            <person name="Zhao Z."/>
            <person name="Zhou C."/>
            <person name="Zhu D."/>
            <person name="Lee S."/>
            <person name="Bess C."/>
            <person name="Blankenburg K."/>
            <person name="Forbes L."/>
            <person name="Fu Q."/>
            <person name="Gubbala S."/>
            <person name="Hirani K."/>
            <person name="Jayaseelan J.C."/>
            <person name="Lara F."/>
            <person name="Munidasa M."/>
            <person name="Palculict T."/>
            <person name="Patil S."/>
            <person name="Pu L.-L."/>
            <person name="Saada N."/>
            <person name="Tang L."/>
            <person name="Weissenberger G."/>
            <person name="Zhu Y."/>
            <person name="Hemphill L."/>
            <person name="Shang Y."/>
            <person name="Youmans B."/>
            <person name="Ayvaz T."/>
            <person name="Ross M."/>
            <person name="Santibanez J."/>
            <person name="Aqrawi P."/>
            <person name="Gross S."/>
            <person name="Joshi V."/>
            <person name="Fowler G."/>
            <person name="Nazareth L."/>
            <person name="Reid J."/>
            <person name="Worley K."/>
            <person name="Petrosino J."/>
            <person name="Highlander S."/>
            <person name="Gibbs R."/>
        </authorList>
    </citation>
    <scope>NUCLEOTIDE SEQUENCE [LARGE SCALE GENOMIC DNA]</scope>
    <source>
        <strain evidence="2 4">ATCC 33926</strain>
    </source>
</reference>
<name>A0AA36UFM7_9NEIS</name>
<organism evidence="2 4">
    <name type="scientific">Neisseria macacae ATCC 33926</name>
    <dbReference type="NCBI Taxonomy" id="997348"/>
    <lineage>
        <taxon>Bacteria</taxon>
        <taxon>Pseudomonadati</taxon>
        <taxon>Pseudomonadota</taxon>
        <taxon>Betaproteobacteria</taxon>
        <taxon>Neisseriales</taxon>
        <taxon>Neisseriaceae</taxon>
        <taxon>Neisseria</taxon>
    </lineage>
</organism>
<proteinExistence type="predicted"/>
<dbReference type="EMBL" id="AFQE01000175">
    <property type="protein sequence ID" value="EGQ73010.1"/>
    <property type="molecule type" value="Genomic_DNA"/>
</dbReference>
<dbReference type="Proteomes" id="UP000004982">
    <property type="component" value="Unassembled WGS sequence"/>
</dbReference>
<evidence type="ECO:0000313" key="2">
    <source>
        <dbReference type="EMBL" id="EGQ73010.1"/>
    </source>
</evidence>
<dbReference type="EMBL" id="CP094241">
    <property type="protein sequence ID" value="UNV84798.1"/>
    <property type="molecule type" value="Genomic_DNA"/>
</dbReference>
<evidence type="ECO:0000313" key="5">
    <source>
        <dbReference type="Proteomes" id="UP000829455"/>
    </source>
</evidence>
<sequence length="170" mass="19867">MKKFIKLALISLGTLSAIIVIPLIILMFSHDQHDDFHYKTPDEFLNSKSFSWYIDIFPKSSRNIFLRTFIETNEMIVIFETNKADEIPFSQLYPITSKGIDYLNDFNIPASQKQPFLDNGKLYCYFYSNNSPYLVSKYYSNNPDLVHYMFTSLRSEEALELCPSNTVKTH</sequence>
<gene>
    <name evidence="2" type="ORF">HMPREF9418_2975</name>
    <name evidence="3" type="ORF">MON40_12475</name>
</gene>
<evidence type="ECO:0000313" key="3">
    <source>
        <dbReference type="EMBL" id="UNV84798.1"/>
    </source>
</evidence>
<dbReference type="AlphaFoldDB" id="A0AA36UFM7"/>
<evidence type="ECO:0000313" key="4">
    <source>
        <dbReference type="Proteomes" id="UP000004982"/>
    </source>
</evidence>
<accession>A0AA36UFM7</accession>
<dbReference type="RefSeq" id="WP_003780579.1">
    <property type="nucleotide sequence ID" value="NZ_CP094241.1"/>
</dbReference>
<keyword evidence="1" id="KW-1133">Transmembrane helix</keyword>
<evidence type="ECO:0000256" key="1">
    <source>
        <dbReference type="SAM" id="Phobius"/>
    </source>
</evidence>